<accession>H0UNX5</accession>
<keyword evidence="6" id="KW-0411">Iron-sulfur</keyword>
<dbReference type="AlphaFoldDB" id="H0UNX5"/>
<dbReference type="Proteomes" id="UP000005730">
    <property type="component" value="Chromosome"/>
</dbReference>
<dbReference type="GO" id="GO:0016491">
    <property type="term" value="F:oxidoreductase activity"/>
    <property type="evidence" value="ECO:0007669"/>
    <property type="project" value="InterPro"/>
</dbReference>
<evidence type="ECO:0000256" key="4">
    <source>
        <dbReference type="ARBA" id="ARBA00022723"/>
    </source>
</evidence>
<comment type="cofactor">
    <cofactor evidence="1">
        <name>[4Fe-4S] cluster</name>
        <dbReference type="ChEBI" id="CHEBI:49883"/>
    </cofactor>
</comment>
<protein>
    <submittedName>
        <fullName evidence="10">Arylsulfatase regulator (Fe-S oxidoreductase)</fullName>
    </submittedName>
</protein>
<evidence type="ECO:0000313" key="10">
    <source>
        <dbReference type="EMBL" id="EHM09461.1"/>
    </source>
</evidence>
<dbReference type="PANTHER" id="PTHR43273">
    <property type="entry name" value="ANAEROBIC SULFATASE-MATURATING ENZYME HOMOLOG ASLB-RELATED"/>
    <property type="match status" value="1"/>
</dbReference>
<dbReference type="EMBL" id="CM001377">
    <property type="protein sequence ID" value="EHM09461.1"/>
    <property type="molecule type" value="Genomic_DNA"/>
</dbReference>
<dbReference type="Pfam" id="PF04055">
    <property type="entry name" value="Radical_SAM"/>
    <property type="match status" value="1"/>
</dbReference>
<dbReference type="SUPFAM" id="SSF102114">
    <property type="entry name" value="Radical SAM enzymes"/>
    <property type="match status" value="1"/>
</dbReference>
<gene>
    <name evidence="10" type="ORF">TheveDRAFT_0291</name>
</gene>
<evidence type="ECO:0000256" key="7">
    <source>
        <dbReference type="ARBA" id="ARBA00023601"/>
    </source>
</evidence>
<keyword evidence="4" id="KW-0479">Metal-binding</keyword>
<dbReference type="InterPro" id="IPR058240">
    <property type="entry name" value="rSAM_sf"/>
</dbReference>
<keyword evidence="2" id="KW-0004">4Fe-4S</keyword>
<dbReference type="InterPro" id="IPR000385">
    <property type="entry name" value="MoaA_NifB_PqqE_Fe-S-bd_CS"/>
</dbReference>
<dbReference type="HOGENOM" id="CLU_009273_3_4_0"/>
<evidence type="ECO:0000259" key="9">
    <source>
        <dbReference type="Pfam" id="PF04055"/>
    </source>
</evidence>
<evidence type="ECO:0000256" key="3">
    <source>
        <dbReference type="ARBA" id="ARBA00022691"/>
    </source>
</evidence>
<dbReference type="SFLD" id="SFLDG01067">
    <property type="entry name" value="SPASM/twitch_domain_containing"/>
    <property type="match status" value="1"/>
</dbReference>
<dbReference type="SFLD" id="SFLDG01386">
    <property type="entry name" value="main_SPASM_domain-containing"/>
    <property type="match status" value="1"/>
</dbReference>
<dbReference type="SFLD" id="SFLDS00029">
    <property type="entry name" value="Radical_SAM"/>
    <property type="match status" value="1"/>
</dbReference>
<dbReference type="PANTHER" id="PTHR43273:SF3">
    <property type="entry name" value="ANAEROBIC SULFATASE-MATURATING ENZYME HOMOLOG ASLB-RELATED"/>
    <property type="match status" value="1"/>
</dbReference>
<dbReference type="InterPro" id="IPR023867">
    <property type="entry name" value="Sulphatase_maturase_rSAM"/>
</dbReference>
<evidence type="ECO:0000256" key="2">
    <source>
        <dbReference type="ARBA" id="ARBA00022485"/>
    </source>
</evidence>
<dbReference type="InterPro" id="IPR007197">
    <property type="entry name" value="rSAM"/>
</dbReference>
<dbReference type="Gene3D" id="3.20.20.70">
    <property type="entry name" value="Aldolase class I"/>
    <property type="match status" value="1"/>
</dbReference>
<dbReference type="CDD" id="cd01335">
    <property type="entry name" value="Radical_SAM"/>
    <property type="match status" value="1"/>
</dbReference>
<feature type="domain" description="Radical SAM core" evidence="9">
    <location>
        <begin position="127"/>
        <end position="296"/>
    </location>
</feature>
<evidence type="ECO:0000313" key="11">
    <source>
        <dbReference type="Proteomes" id="UP000005730"/>
    </source>
</evidence>
<organism evidence="10 11">
    <name type="scientific">Thermanaerovibrio velox DSM 12556</name>
    <dbReference type="NCBI Taxonomy" id="926567"/>
    <lineage>
        <taxon>Bacteria</taxon>
        <taxon>Thermotogati</taxon>
        <taxon>Synergistota</taxon>
        <taxon>Synergistia</taxon>
        <taxon>Synergistales</taxon>
        <taxon>Synergistaceae</taxon>
        <taxon>Thermanaerovibrio</taxon>
    </lineage>
</organism>
<proteinExistence type="inferred from homology"/>
<keyword evidence="3" id="KW-0949">S-adenosyl-L-methionine</keyword>
<dbReference type="SFLD" id="SFLDG01384">
    <property type="entry name" value="thioether_bond_formation_requi"/>
    <property type="match status" value="1"/>
</dbReference>
<dbReference type="InterPro" id="IPR013785">
    <property type="entry name" value="Aldolase_TIM"/>
</dbReference>
<sequence>MTHLHGAGEEGAAPPPPLEGFEGFEKLSPHHPMGIAINHRGIRLVYDGASHMGVLMSKEELESARSFLQDPSKTPKDQAGRSLRDLVDRGFLPKGPLPSIGPSSLAEAAALVDRYTSQVLIRKFCLKVTDRCNFRCTYCRGTHMTSPGPLRHMDIHTARKGLELYFGMYSRVFLKLSQRARAWALRVCPPGLSWYGGEPLLNFQTVRLSAEAFLNLPWGELGIPRESLRFSMNTNLSIMTDDMIDFLVRHDITLFASLDGPKDQHDLCRVLEDQTGTFDTAFRNLMRIKELYPRYFSRRVSIFGVLTDRHDVQRCRSFTESLGALRSVHFPERREGVFVRDPQGVIERVRLQGERMIEEMLETAKDDRSFPASPKAAPLYPFARMSFQRPLPYDPLKLTLTCPMGVDNLMVLPDGNLSICHKAEVPSIGHVEGGIDRMALANLYLSYGETVTRHCSSCWAVRLCPVCAASRITGSEERWDFINPSPAECRAIRAETAFRMRCFLALSIELPGVARRIEELAKDPSVNVGVLTVDSIERAAEDEGI</sequence>
<keyword evidence="5" id="KW-0408">Iron</keyword>
<dbReference type="GO" id="GO:0046872">
    <property type="term" value="F:metal ion binding"/>
    <property type="evidence" value="ECO:0007669"/>
    <property type="project" value="UniProtKB-KW"/>
</dbReference>
<comment type="similarity">
    <text evidence="7">Belongs to the radical SAM superfamily. Anaerobic sulfatase-maturating enzyme family.</text>
</comment>
<reference evidence="10 11" key="1">
    <citation type="submission" date="2011-10" db="EMBL/GenBank/DDBJ databases">
        <title>The Noncontiguous Finished genome of Thermanaerovibrio velox DSM 12556.</title>
        <authorList>
            <consortium name="US DOE Joint Genome Institute (JGI-PGF)"/>
            <person name="Lucas S."/>
            <person name="Copeland A."/>
            <person name="Lapidus A."/>
            <person name="Glavina del Rio T."/>
            <person name="Dalin E."/>
            <person name="Tice H."/>
            <person name="Bruce D."/>
            <person name="Goodwin L."/>
            <person name="Pitluck S."/>
            <person name="Peters L."/>
            <person name="Mikhailova N."/>
            <person name="Teshima H."/>
            <person name="Kyrpides N."/>
            <person name="Mavromatis K."/>
            <person name="Ivanova N."/>
            <person name="Markowitz V."/>
            <person name="Cheng J.-F."/>
            <person name="Hugenholtz P."/>
            <person name="Woyke T."/>
            <person name="Wu D."/>
            <person name="Spring S."/>
            <person name="Brambilla E.-M."/>
            <person name="Klenk H.-P."/>
            <person name="Eisen J.A."/>
        </authorList>
    </citation>
    <scope>NUCLEOTIDE SEQUENCE [LARGE SCALE GENOMIC DNA]</scope>
    <source>
        <strain evidence="10 11">DSM 12556</strain>
    </source>
</reference>
<feature type="region of interest" description="Disordered" evidence="8">
    <location>
        <begin position="1"/>
        <end position="25"/>
    </location>
</feature>
<name>H0UNX5_9BACT</name>
<evidence type="ECO:0000256" key="8">
    <source>
        <dbReference type="SAM" id="MobiDB-lite"/>
    </source>
</evidence>
<dbReference type="PROSITE" id="PS01305">
    <property type="entry name" value="MOAA_NIFB_PQQE"/>
    <property type="match status" value="1"/>
</dbReference>
<dbReference type="GO" id="GO:0051539">
    <property type="term" value="F:4 iron, 4 sulfur cluster binding"/>
    <property type="evidence" value="ECO:0007669"/>
    <property type="project" value="UniProtKB-KW"/>
</dbReference>
<evidence type="ECO:0000256" key="5">
    <source>
        <dbReference type="ARBA" id="ARBA00023004"/>
    </source>
</evidence>
<dbReference type="eggNOG" id="COG0641">
    <property type="taxonomic scope" value="Bacteria"/>
</dbReference>
<evidence type="ECO:0000256" key="6">
    <source>
        <dbReference type="ARBA" id="ARBA00023014"/>
    </source>
</evidence>
<dbReference type="STRING" id="926567.TheveDRAFT_0291"/>
<keyword evidence="11" id="KW-1185">Reference proteome</keyword>
<evidence type="ECO:0000256" key="1">
    <source>
        <dbReference type="ARBA" id="ARBA00001966"/>
    </source>
</evidence>